<dbReference type="Gene3D" id="1.10.3930.10">
    <property type="entry name" value="Arginine deiminase"/>
    <property type="match status" value="1"/>
</dbReference>
<reference evidence="5 6" key="1">
    <citation type="submission" date="2019-01" db="EMBL/GenBank/DDBJ databases">
        <title>Egibacter rhizosphaerae EGI 80759T.</title>
        <authorList>
            <person name="Chen D.-D."/>
            <person name="Tian Y."/>
            <person name="Jiao J.-Y."/>
            <person name="Zhang X.-T."/>
            <person name="Zhang Y.-G."/>
            <person name="Zhang Y."/>
            <person name="Xiao M."/>
            <person name="Shu W.-S."/>
            <person name="Li W.-J."/>
        </authorList>
    </citation>
    <scope>NUCLEOTIDE SEQUENCE [LARGE SCALE GENOMIC DNA]</scope>
    <source>
        <strain evidence="5 6">EGI 80759</strain>
    </source>
</reference>
<keyword evidence="3" id="KW-0963">Cytoplasm</keyword>
<comment type="pathway">
    <text evidence="3">Amino-acid degradation; L-arginine degradation via ADI pathway; carbamoyl phosphate from L-arginine: step 1/2.</text>
</comment>
<dbReference type="EC" id="3.5.3.6" evidence="3"/>
<proteinExistence type="inferred from homology"/>
<evidence type="ECO:0000313" key="6">
    <source>
        <dbReference type="Proteomes" id="UP000291469"/>
    </source>
</evidence>
<name>A0A411YIT9_9ACTN</name>
<dbReference type="AlphaFoldDB" id="A0A411YIT9"/>
<protein>
    <recommendedName>
        <fullName evidence="3">Arginine deiminase</fullName>
        <shortName evidence="3">ADI</shortName>
        <ecNumber evidence="3">3.5.3.6</ecNumber>
    </recommendedName>
    <alternativeName>
        <fullName evidence="3">Arginine dihydrolase</fullName>
        <shortName evidence="3">AD</shortName>
    </alternativeName>
</protein>
<dbReference type="InterPro" id="IPR003876">
    <property type="entry name" value="Arg_deiminase"/>
</dbReference>
<dbReference type="EMBL" id="CP036402">
    <property type="protein sequence ID" value="QBI21143.1"/>
    <property type="molecule type" value="Genomic_DNA"/>
</dbReference>
<accession>A0A411YIT9</accession>
<dbReference type="GO" id="GO:0016990">
    <property type="term" value="F:arginine deiminase activity"/>
    <property type="evidence" value="ECO:0007669"/>
    <property type="project" value="UniProtKB-UniRule"/>
</dbReference>
<keyword evidence="6" id="KW-1185">Reference proteome</keyword>
<dbReference type="Gene3D" id="3.75.10.10">
    <property type="entry name" value="L-arginine/glycine Amidinotransferase, Chain A"/>
    <property type="match status" value="1"/>
</dbReference>
<keyword evidence="2 3" id="KW-0378">Hydrolase</keyword>
<evidence type="ECO:0000256" key="2">
    <source>
        <dbReference type="ARBA" id="ARBA00022801"/>
    </source>
</evidence>
<dbReference type="PRINTS" id="PR01466">
    <property type="entry name" value="ARGDEIMINASE"/>
</dbReference>
<dbReference type="Pfam" id="PF02274">
    <property type="entry name" value="ADI"/>
    <property type="match status" value="1"/>
</dbReference>
<dbReference type="HAMAP" id="MF_00242">
    <property type="entry name" value="Arg_deiminase"/>
    <property type="match status" value="1"/>
</dbReference>
<evidence type="ECO:0000313" key="5">
    <source>
        <dbReference type="EMBL" id="QBI21143.1"/>
    </source>
</evidence>
<evidence type="ECO:0000256" key="3">
    <source>
        <dbReference type="HAMAP-Rule" id="MF_00242"/>
    </source>
</evidence>
<comment type="subcellular location">
    <subcellularLocation>
        <location evidence="3">Cytoplasm</location>
    </subcellularLocation>
</comment>
<evidence type="ECO:0000256" key="4">
    <source>
        <dbReference type="PIRSR" id="PIRSR006356-1"/>
    </source>
</evidence>
<evidence type="ECO:0000256" key="1">
    <source>
        <dbReference type="ARBA" id="ARBA00010206"/>
    </source>
</evidence>
<dbReference type="PIRSF" id="PIRSF006356">
    <property type="entry name" value="Arg_deiminase"/>
    <property type="match status" value="1"/>
</dbReference>
<dbReference type="GO" id="GO:0005737">
    <property type="term" value="C:cytoplasm"/>
    <property type="evidence" value="ECO:0007669"/>
    <property type="project" value="UniProtKB-SubCell"/>
</dbReference>
<dbReference type="PANTHER" id="PTHR47271:SF2">
    <property type="entry name" value="ARGININE DEIMINASE"/>
    <property type="match status" value="1"/>
</dbReference>
<dbReference type="Proteomes" id="UP000291469">
    <property type="component" value="Chromosome"/>
</dbReference>
<feature type="active site" description="Amidino-cysteine intermediate" evidence="3 4">
    <location>
        <position position="400"/>
    </location>
</feature>
<dbReference type="NCBIfam" id="NF002381">
    <property type="entry name" value="PRK01388.1"/>
    <property type="match status" value="1"/>
</dbReference>
<comment type="similarity">
    <text evidence="1 3">Belongs to the arginine deiminase family.</text>
</comment>
<sequence>MDPSPRTPGVDSEVGRLREVIVHRPDLELRRLTPANKDELLFDELVWVAKAQEEHDAFVEVLTGEGVRVRSLHRLLVEVLADGAVRDEAVALRATVDACGVELVERVRRHLAELERDELATRLVGGVTVDEVPGAREGFVGGVLGGTAFLVPPLPNAVFTRDPSAWVGGGVVLSPMQRPARQDERALWQLVYHHHPDFAGLAAATWYGGDDRPGFPATLEGGDVLVLSDRLVAIGLSERTHPVAVENLAARLFAADVVDEVLAVDLPKSRGTMHLDTVLTVVDTDAVVLWPRVRELATLYRIRPAPDGGPMRVHRESDLDAALARGLGVDAVRVITTGEDEVAADREQWDDGNNTLAVRPGTVVAYERNVDTNRRLTDAGIEVLEIPGSELPRGRGGPRCMSCPVVRDPVR</sequence>
<dbReference type="KEGG" id="erz:ER308_17245"/>
<dbReference type="PANTHER" id="PTHR47271">
    <property type="entry name" value="ARGININE DEIMINASE"/>
    <property type="match status" value="1"/>
</dbReference>
<comment type="catalytic activity">
    <reaction evidence="3">
        <text>L-arginine + H2O = L-citrulline + NH4(+)</text>
        <dbReference type="Rhea" id="RHEA:19597"/>
        <dbReference type="ChEBI" id="CHEBI:15377"/>
        <dbReference type="ChEBI" id="CHEBI:28938"/>
        <dbReference type="ChEBI" id="CHEBI:32682"/>
        <dbReference type="ChEBI" id="CHEBI:57743"/>
        <dbReference type="EC" id="3.5.3.6"/>
    </reaction>
</comment>
<dbReference type="GO" id="GO:0019546">
    <property type="term" value="P:L-arginine deiminase pathway"/>
    <property type="evidence" value="ECO:0007669"/>
    <property type="project" value="TreeGrafter"/>
</dbReference>
<organism evidence="5 6">
    <name type="scientific">Egibacter rhizosphaerae</name>
    <dbReference type="NCBI Taxonomy" id="1670831"/>
    <lineage>
        <taxon>Bacteria</taxon>
        <taxon>Bacillati</taxon>
        <taxon>Actinomycetota</taxon>
        <taxon>Nitriliruptoria</taxon>
        <taxon>Egibacterales</taxon>
        <taxon>Egibacteraceae</taxon>
        <taxon>Egibacter</taxon>
    </lineage>
</organism>
<dbReference type="UniPathway" id="UPA00254">
    <property type="reaction ID" value="UER00364"/>
</dbReference>
<gene>
    <name evidence="3" type="primary">arcA</name>
    <name evidence="5" type="ORF">ER308_17245</name>
</gene>
<dbReference type="OrthoDB" id="9807502at2"/>
<dbReference type="SUPFAM" id="SSF55909">
    <property type="entry name" value="Pentein"/>
    <property type="match status" value="1"/>
</dbReference>
<keyword evidence="3" id="KW-0056">Arginine metabolism</keyword>